<reference evidence="3" key="1">
    <citation type="submission" date="2014-03" db="EMBL/GenBank/DDBJ databases">
        <authorList>
            <person name="Aksoy S."/>
            <person name="Warren W."/>
            <person name="Wilson R.K."/>
        </authorList>
    </citation>
    <scope>NUCLEOTIDE SEQUENCE [LARGE SCALE GENOMIC DNA]</scope>
    <source>
        <strain evidence="3">IAEA</strain>
    </source>
</reference>
<evidence type="ECO:0000313" key="3">
    <source>
        <dbReference type="Proteomes" id="UP000091820"/>
    </source>
</evidence>
<dbReference type="VEuPathDB" id="VectorBase:GBRI015314"/>
<accession>A0A1A9WD73</accession>
<proteinExistence type="predicted"/>
<evidence type="ECO:0000256" key="1">
    <source>
        <dbReference type="SAM" id="SignalP"/>
    </source>
</evidence>
<keyword evidence="1" id="KW-0732">Signal</keyword>
<dbReference type="Proteomes" id="UP000091820">
    <property type="component" value="Unassembled WGS sequence"/>
</dbReference>
<keyword evidence="3" id="KW-1185">Reference proteome</keyword>
<sequence length="174" mass="20941">MKFLTLFAVAVLAFTVVAGDYTETYVETIPTHHTRLIKEFLATDVFEYFGRFYEYFKNFVYKFFEKVVEYFPAEVKNAFENVYKYWPRFEQLFTPEFFAAANEFFRVLKDFFMPHQFYTFVDNALKAFPTVTELLPAGFLPAVGRYLEYIPFAKETVHQWYYVMEQLIPHAHQY</sequence>
<feature type="chain" id="PRO_5017596226" evidence="1">
    <location>
        <begin position="20"/>
        <end position="174"/>
    </location>
</feature>
<protein>
    <submittedName>
        <fullName evidence="2">Uncharacterized protein</fullName>
    </submittedName>
</protein>
<name>A0A1A9WD73_9MUSC</name>
<evidence type="ECO:0000313" key="2">
    <source>
        <dbReference type="EnsemblMetazoa" id="GBRI015314-PA"/>
    </source>
</evidence>
<dbReference type="AlphaFoldDB" id="A0A1A9WD73"/>
<reference evidence="2" key="2">
    <citation type="submission" date="2020-05" db="UniProtKB">
        <authorList>
            <consortium name="EnsemblMetazoa"/>
        </authorList>
    </citation>
    <scope>IDENTIFICATION</scope>
    <source>
        <strain evidence="2">IAEA</strain>
    </source>
</reference>
<organism evidence="2 3">
    <name type="scientific">Glossina brevipalpis</name>
    <dbReference type="NCBI Taxonomy" id="37001"/>
    <lineage>
        <taxon>Eukaryota</taxon>
        <taxon>Metazoa</taxon>
        <taxon>Ecdysozoa</taxon>
        <taxon>Arthropoda</taxon>
        <taxon>Hexapoda</taxon>
        <taxon>Insecta</taxon>
        <taxon>Pterygota</taxon>
        <taxon>Neoptera</taxon>
        <taxon>Endopterygota</taxon>
        <taxon>Diptera</taxon>
        <taxon>Brachycera</taxon>
        <taxon>Muscomorpha</taxon>
        <taxon>Hippoboscoidea</taxon>
        <taxon>Glossinidae</taxon>
        <taxon>Glossina</taxon>
    </lineage>
</organism>
<feature type="signal peptide" evidence="1">
    <location>
        <begin position="1"/>
        <end position="19"/>
    </location>
</feature>
<dbReference type="EnsemblMetazoa" id="GBRI015314-RA">
    <property type="protein sequence ID" value="GBRI015314-PA"/>
    <property type="gene ID" value="GBRI015314"/>
</dbReference>